<reference evidence="4" key="1">
    <citation type="journal article" date="2019" name="Int. J. Syst. Evol. Microbiol.">
        <title>The Global Catalogue of Microorganisms (GCM) 10K type strain sequencing project: providing services to taxonomists for standard genome sequencing and annotation.</title>
        <authorList>
            <consortium name="The Broad Institute Genomics Platform"/>
            <consortium name="The Broad Institute Genome Sequencing Center for Infectious Disease"/>
            <person name="Wu L."/>
            <person name="Ma J."/>
        </authorList>
    </citation>
    <scope>NUCLEOTIDE SEQUENCE [LARGE SCALE GENOMIC DNA]</scope>
    <source>
        <strain evidence="4">JCM 1490</strain>
    </source>
</reference>
<dbReference type="PANTHER" id="PTHR33606">
    <property type="entry name" value="PROTEIN YCII"/>
    <property type="match status" value="1"/>
</dbReference>
<gene>
    <name evidence="3" type="ORF">ACFQQL_12130</name>
</gene>
<dbReference type="InterPro" id="IPR051807">
    <property type="entry name" value="Sec-metab_biosynth-assoc"/>
</dbReference>
<comment type="caution">
    <text evidence="3">The sequence shown here is derived from an EMBL/GenBank/DDBJ whole genome shotgun (WGS) entry which is preliminary data.</text>
</comment>
<organism evidence="3 4">
    <name type="scientific">Georgenia alba</name>
    <dbReference type="NCBI Taxonomy" id="2233858"/>
    <lineage>
        <taxon>Bacteria</taxon>
        <taxon>Bacillati</taxon>
        <taxon>Actinomycetota</taxon>
        <taxon>Actinomycetes</taxon>
        <taxon>Micrococcales</taxon>
        <taxon>Bogoriellaceae</taxon>
        <taxon>Georgenia</taxon>
    </lineage>
</organism>
<sequence>MPYLVETFDKPASGALREQLRPEHLNFLDAHRHILLACGAKLSDDGESADGGIYLLDVDTRGEAEEFIAQDPFTRGDLFERVEVRRWRKAYLAGERFI</sequence>
<dbReference type="PANTHER" id="PTHR33606:SF3">
    <property type="entry name" value="PROTEIN YCII"/>
    <property type="match status" value="1"/>
</dbReference>
<dbReference type="Proteomes" id="UP001596455">
    <property type="component" value="Unassembled WGS sequence"/>
</dbReference>
<keyword evidence="4" id="KW-1185">Reference proteome</keyword>
<dbReference type="EMBL" id="JBHTCQ010000002">
    <property type="protein sequence ID" value="MFC7405862.1"/>
    <property type="molecule type" value="Genomic_DNA"/>
</dbReference>
<dbReference type="InterPro" id="IPR011008">
    <property type="entry name" value="Dimeric_a/b-barrel"/>
</dbReference>
<dbReference type="SUPFAM" id="SSF54909">
    <property type="entry name" value="Dimeric alpha+beta barrel"/>
    <property type="match status" value="1"/>
</dbReference>
<proteinExistence type="inferred from homology"/>
<dbReference type="InterPro" id="IPR005545">
    <property type="entry name" value="YCII"/>
</dbReference>
<dbReference type="RefSeq" id="WP_382394684.1">
    <property type="nucleotide sequence ID" value="NZ_JBHTCQ010000002.1"/>
</dbReference>
<evidence type="ECO:0000259" key="2">
    <source>
        <dbReference type="Pfam" id="PF03795"/>
    </source>
</evidence>
<dbReference type="Pfam" id="PF03795">
    <property type="entry name" value="YCII"/>
    <property type="match status" value="1"/>
</dbReference>
<evidence type="ECO:0000256" key="1">
    <source>
        <dbReference type="ARBA" id="ARBA00007689"/>
    </source>
</evidence>
<protein>
    <submittedName>
        <fullName evidence="3">YciI family protein</fullName>
    </submittedName>
</protein>
<accession>A0ABW2QD40</accession>
<evidence type="ECO:0000313" key="4">
    <source>
        <dbReference type="Proteomes" id="UP001596455"/>
    </source>
</evidence>
<feature type="domain" description="YCII-related" evidence="2">
    <location>
        <begin position="1"/>
        <end position="88"/>
    </location>
</feature>
<evidence type="ECO:0000313" key="3">
    <source>
        <dbReference type="EMBL" id="MFC7405862.1"/>
    </source>
</evidence>
<dbReference type="Gene3D" id="3.30.70.1060">
    <property type="entry name" value="Dimeric alpha+beta barrel"/>
    <property type="match status" value="1"/>
</dbReference>
<name>A0ABW2QD40_9MICO</name>
<comment type="similarity">
    <text evidence="1">Belongs to the YciI family.</text>
</comment>